<proteinExistence type="predicted"/>
<sequence length="276" mass="30558">MDPGIMTDPCTVCGKGVHHICANEVYTGELSTTSKCRDTFTAGTVSAPIVIQGCDDTEDEDESQGTTIQLAQLSARSSDEPSQIVDIYGIPTSVKYVRQNGPTPVWDYIRRLRQPVKASKSDKSFTHICLVCAEETKSRKLRDPDSWMSSLCRIQHSTNAWKHLAGQHPCHPLVGGKTKMKVQRSEKTILSGERAIESALGKRVGPVENTRESDKRTSSQEGSTKIRIIADHFRVTSRQAGVVVFKWLARCGYPYNIVTTPAFKLMIQSLTCNLDI</sequence>
<accession>A0A833T5U1</accession>
<evidence type="ECO:0000313" key="2">
    <source>
        <dbReference type="EMBL" id="KAF4042924.1"/>
    </source>
</evidence>
<evidence type="ECO:0000256" key="1">
    <source>
        <dbReference type="SAM" id="MobiDB-lite"/>
    </source>
</evidence>
<feature type="region of interest" description="Disordered" evidence="1">
    <location>
        <begin position="201"/>
        <end position="223"/>
    </location>
</feature>
<reference evidence="2" key="1">
    <citation type="submission" date="2020-04" db="EMBL/GenBank/DDBJ databases">
        <title>Hybrid Assembly of Korean Phytophthora infestans isolates.</title>
        <authorList>
            <person name="Prokchorchik M."/>
            <person name="Lee Y."/>
            <person name="Seo J."/>
            <person name="Cho J.-H."/>
            <person name="Park Y.-E."/>
            <person name="Jang D.-C."/>
            <person name="Im J.-S."/>
            <person name="Choi J.-G."/>
            <person name="Park H.-J."/>
            <person name="Lee G.-B."/>
            <person name="Lee Y.-G."/>
            <person name="Hong S.-Y."/>
            <person name="Cho K."/>
            <person name="Sohn K.H."/>
        </authorList>
    </citation>
    <scope>NUCLEOTIDE SEQUENCE</scope>
    <source>
        <strain evidence="2">KR_1_A1</strain>
    </source>
</reference>
<keyword evidence="3" id="KW-1185">Reference proteome</keyword>
<comment type="caution">
    <text evidence="2">The sequence shown here is derived from an EMBL/GenBank/DDBJ whole genome shotgun (WGS) entry which is preliminary data.</text>
</comment>
<dbReference type="Proteomes" id="UP000602510">
    <property type="component" value="Unassembled WGS sequence"/>
</dbReference>
<gene>
    <name evidence="2" type="ORF">GN244_ATG04843</name>
</gene>
<organism evidence="2 3">
    <name type="scientific">Phytophthora infestans</name>
    <name type="common">Potato late blight agent</name>
    <name type="synonym">Botrytis infestans</name>
    <dbReference type="NCBI Taxonomy" id="4787"/>
    <lineage>
        <taxon>Eukaryota</taxon>
        <taxon>Sar</taxon>
        <taxon>Stramenopiles</taxon>
        <taxon>Oomycota</taxon>
        <taxon>Peronosporomycetes</taxon>
        <taxon>Peronosporales</taxon>
        <taxon>Peronosporaceae</taxon>
        <taxon>Phytophthora</taxon>
    </lineage>
</organism>
<evidence type="ECO:0000313" key="3">
    <source>
        <dbReference type="Proteomes" id="UP000602510"/>
    </source>
</evidence>
<dbReference type="AlphaFoldDB" id="A0A833T5U1"/>
<name>A0A833T5U1_PHYIN</name>
<feature type="compositionally biased region" description="Basic and acidic residues" evidence="1">
    <location>
        <begin position="209"/>
        <end position="218"/>
    </location>
</feature>
<protein>
    <submittedName>
        <fullName evidence="2">Uncharacterized protein</fullName>
    </submittedName>
</protein>
<dbReference type="EMBL" id="WSZM01000095">
    <property type="protein sequence ID" value="KAF4042924.1"/>
    <property type="molecule type" value="Genomic_DNA"/>
</dbReference>